<dbReference type="Pfam" id="PF07883">
    <property type="entry name" value="Cupin_2"/>
    <property type="match status" value="1"/>
</dbReference>
<evidence type="ECO:0000313" key="3">
    <source>
        <dbReference type="Proteomes" id="UP001610446"/>
    </source>
</evidence>
<organism evidence="2 3">
    <name type="scientific">Aspergillus pseudoustus</name>
    <dbReference type="NCBI Taxonomy" id="1810923"/>
    <lineage>
        <taxon>Eukaryota</taxon>
        <taxon>Fungi</taxon>
        <taxon>Dikarya</taxon>
        <taxon>Ascomycota</taxon>
        <taxon>Pezizomycotina</taxon>
        <taxon>Eurotiomycetes</taxon>
        <taxon>Eurotiomycetidae</taxon>
        <taxon>Eurotiales</taxon>
        <taxon>Aspergillaceae</taxon>
        <taxon>Aspergillus</taxon>
        <taxon>Aspergillus subgen. Nidulantes</taxon>
    </lineage>
</organism>
<name>A0ABR4JWX6_9EURO</name>
<dbReference type="InterPro" id="IPR013096">
    <property type="entry name" value="Cupin_2"/>
</dbReference>
<keyword evidence="3" id="KW-1185">Reference proteome</keyword>
<accession>A0ABR4JWX6</accession>
<comment type="caution">
    <text evidence="2">The sequence shown here is derived from an EMBL/GenBank/DDBJ whole genome shotgun (WGS) entry which is preliminary data.</text>
</comment>
<dbReference type="CDD" id="cd02233">
    <property type="entry name" value="cupin_HNL-like"/>
    <property type="match status" value="1"/>
</dbReference>
<dbReference type="InterPro" id="IPR014710">
    <property type="entry name" value="RmlC-like_jellyroll"/>
</dbReference>
<reference evidence="2 3" key="1">
    <citation type="submission" date="2024-07" db="EMBL/GenBank/DDBJ databases">
        <title>Section-level genome sequencing and comparative genomics of Aspergillus sections Usti and Cavernicolus.</title>
        <authorList>
            <consortium name="Lawrence Berkeley National Laboratory"/>
            <person name="Nybo J.L."/>
            <person name="Vesth T.C."/>
            <person name="Theobald S."/>
            <person name="Frisvad J.C."/>
            <person name="Larsen T.O."/>
            <person name="Kjaerboelling I."/>
            <person name="Rothschild-Mancinelli K."/>
            <person name="Lyhne E.K."/>
            <person name="Kogle M.E."/>
            <person name="Barry K."/>
            <person name="Clum A."/>
            <person name="Na H."/>
            <person name="Ledsgaard L."/>
            <person name="Lin J."/>
            <person name="Lipzen A."/>
            <person name="Kuo A."/>
            <person name="Riley R."/>
            <person name="Mondo S."/>
            <person name="Labutti K."/>
            <person name="Haridas S."/>
            <person name="Pangalinan J."/>
            <person name="Salamov A.A."/>
            <person name="Simmons B.A."/>
            <person name="Magnuson J.K."/>
            <person name="Chen J."/>
            <person name="Drula E."/>
            <person name="Henrissat B."/>
            <person name="Wiebenga A."/>
            <person name="Lubbers R.J."/>
            <person name="Gomes A.C."/>
            <person name="Makela M.R."/>
            <person name="Stajich J."/>
            <person name="Grigoriev I.V."/>
            <person name="Mortensen U.H."/>
            <person name="De Vries R.P."/>
            <person name="Baker S.E."/>
            <person name="Andersen M.R."/>
        </authorList>
    </citation>
    <scope>NUCLEOTIDE SEQUENCE [LARGE SCALE GENOMIC DNA]</scope>
    <source>
        <strain evidence="2 3">CBS 123904</strain>
    </source>
</reference>
<dbReference type="InterPro" id="IPR011051">
    <property type="entry name" value="RmlC_Cupin_sf"/>
</dbReference>
<evidence type="ECO:0000259" key="1">
    <source>
        <dbReference type="Pfam" id="PF07883"/>
    </source>
</evidence>
<protein>
    <submittedName>
        <fullName evidence="2">RmlC-like cupin domain-containing protein</fullName>
    </submittedName>
</protein>
<dbReference type="InterPro" id="IPR047263">
    <property type="entry name" value="HNL-like_cupin"/>
</dbReference>
<sequence>MPESEHPSTFKAPQKWFVGDVWVDKVLNDENMTFGNVTFTPCARTNWHTHEGGQILRVLAGSGWVCDRGGEPQRLRAGDMVWCPPGTTHWHGAANGSFMTHLAISIGGTEWLEAVDDQLYSSKG</sequence>
<proteinExistence type="predicted"/>
<dbReference type="Gene3D" id="2.60.120.10">
    <property type="entry name" value="Jelly Rolls"/>
    <property type="match status" value="1"/>
</dbReference>
<dbReference type="PANTHER" id="PTHR43698">
    <property type="entry name" value="RIBD C-TERMINAL DOMAIN CONTAINING PROTEIN"/>
    <property type="match status" value="1"/>
</dbReference>
<dbReference type="SUPFAM" id="SSF51182">
    <property type="entry name" value="RmlC-like cupins"/>
    <property type="match status" value="1"/>
</dbReference>
<dbReference type="PANTHER" id="PTHR43698:SF1">
    <property type="entry name" value="BLL4564 PROTEIN"/>
    <property type="match status" value="1"/>
</dbReference>
<dbReference type="Proteomes" id="UP001610446">
    <property type="component" value="Unassembled WGS sequence"/>
</dbReference>
<dbReference type="EMBL" id="JBFXLU010000084">
    <property type="protein sequence ID" value="KAL2844109.1"/>
    <property type="molecule type" value="Genomic_DNA"/>
</dbReference>
<feature type="domain" description="Cupin type-2" evidence="1">
    <location>
        <begin position="37"/>
        <end position="94"/>
    </location>
</feature>
<gene>
    <name evidence="2" type="ORF">BJY01DRAFT_235449</name>
</gene>
<evidence type="ECO:0000313" key="2">
    <source>
        <dbReference type="EMBL" id="KAL2844109.1"/>
    </source>
</evidence>